<evidence type="ECO:0000256" key="1">
    <source>
        <dbReference type="SAM" id="Phobius"/>
    </source>
</evidence>
<dbReference type="EMBL" id="FXUV01000014">
    <property type="protein sequence ID" value="SMQ12064.1"/>
    <property type="molecule type" value="Genomic_DNA"/>
</dbReference>
<keyword evidence="1" id="KW-0812">Transmembrane</keyword>
<protein>
    <submittedName>
        <fullName evidence="3">Uncharacterized protein</fullName>
    </submittedName>
</protein>
<name>A0A238T9E4_9NEIS</name>
<dbReference type="AlphaFoldDB" id="A0A238T9E4"/>
<dbReference type="EMBL" id="FXUV02000016">
    <property type="protein sequence ID" value="SNB62597.1"/>
    <property type="molecule type" value="Genomic_DNA"/>
</dbReference>
<keyword evidence="1" id="KW-0472">Membrane</keyword>
<organism evidence="3 4">
    <name type="scientific">Kingella negevensis</name>
    <dbReference type="NCBI Taxonomy" id="1522312"/>
    <lineage>
        <taxon>Bacteria</taxon>
        <taxon>Pseudomonadati</taxon>
        <taxon>Pseudomonadota</taxon>
        <taxon>Betaproteobacteria</taxon>
        <taxon>Neisseriales</taxon>
        <taxon>Neisseriaceae</taxon>
        <taxon>Kingella</taxon>
    </lineage>
</organism>
<evidence type="ECO:0000313" key="3">
    <source>
        <dbReference type="EMBL" id="SNB62597.1"/>
    </source>
</evidence>
<proteinExistence type="predicted"/>
<accession>A0A238T9E4</accession>
<evidence type="ECO:0000313" key="2">
    <source>
        <dbReference type="EMBL" id="SMQ12064.1"/>
    </source>
</evidence>
<keyword evidence="1" id="KW-1133">Transmembrane helix</keyword>
<keyword evidence="4" id="KW-1185">Reference proteome</keyword>
<reference evidence="3 4" key="2">
    <citation type="submission" date="2017-06" db="EMBL/GenBank/DDBJ databases">
        <authorList>
            <person name="Kim H.J."/>
            <person name="Triplett B.A."/>
        </authorList>
    </citation>
    <scope>NUCLEOTIDE SEQUENCE [LARGE SCALE GENOMIC DNA]</scope>
    <source>
        <strain evidence="3">Kingella_eburonensis</strain>
    </source>
</reference>
<dbReference type="RefSeq" id="WP_095062215.1">
    <property type="nucleotide sequence ID" value="NZ_CP123447.1"/>
</dbReference>
<feature type="transmembrane region" description="Helical" evidence="1">
    <location>
        <begin position="12"/>
        <end position="35"/>
    </location>
</feature>
<dbReference type="Proteomes" id="UP000215450">
    <property type="component" value="Unassembled WGS sequence"/>
</dbReference>
<sequence>MSEVKQGGGKYRAITLAVGIFLVLISIVLVTNYRLSVKESRLNMQINAIGELSDYTYDVGLNIHRLRNAQLHQKPLDESIKSVNSPTNKSIKCSI</sequence>
<reference evidence="2" key="1">
    <citation type="submission" date="2017-05" db="EMBL/GenBank/DDBJ databases">
        <authorList>
            <person name="Song R."/>
            <person name="Chenine A.L."/>
            <person name="Ruprecht R.M."/>
        </authorList>
    </citation>
    <scope>NUCLEOTIDE SEQUENCE</scope>
    <source>
        <strain evidence="2">Kingella_eburonensis</strain>
    </source>
</reference>
<evidence type="ECO:0000313" key="4">
    <source>
        <dbReference type="Proteomes" id="UP000215450"/>
    </source>
</evidence>
<gene>
    <name evidence="3" type="ORF">KEBURONENSIS_00997</name>
    <name evidence="2" type="ORF">KEBURONENSIS_01073</name>
</gene>